<evidence type="ECO:0000313" key="2">
    <source>
        <dbReference type="Proteomes" id="UP000198211"/>
    </source>
</evidence>
<name>A0A225W8P7_9STRA</name>
<comment type="caution">
    <text evidence="1">The sequence shown here is derived from an EMBL/GenBank/DDBJ whole genome shotgun (WGS) entry which is preliminary data.</text>
</comment>
<proteinExistence type="predicted"/>
<evidence type="ECO:0000313" key="1">
    <source>
        <dbReference type="EMBL" id="OWZ14111.1"/>
    </source>
</evidence>
<sequence>STLYLVLGSRCYITHHQCVDRPPSWINYYLTQMIDDNFRLYFRMPRLYFHAVCRAIAISPELQSVDGKLQKASVVVHVMTLLKILRSPEGQGRSVEFLTVGGHLPESLLA</sequence>
<dbReference type="OrthoDB" id="113310at2759"/>
<accession>A0A225W8P7</accession>
<dbReference type="AlphaFoldDB" id="A0A225W8P7"/>
<reference evidence="2" key="1">
    <citation type="submission" date="2017-03" db="EMBL/GenBank/DDBJ databases">
        <title>Phytopthora megakarya and P. palmivora, two closely related causual agents of cacao black pod achieved similar genome size and gene model numbers by different mechanisms.</title>
        <authorList>
            <person name="Ali S."/>
            <person name="Shao J."/>
            <person name="Larry D.J."/>
            <person name="Kronmiller B."/>
            <person name="Shen D."/>
            <person name="Strem M.D."/>
            <person name="Melnick R.L."/>
            <person name="Guiltinan M.J."/>
            <person name="Tyler B.M."/>
            <person name="Meinhardt L.W."/>
            <person name="Bailey B.A."/>
        </authorList>
    </citation>
    <scope>NUCLEOTIDE SEQUENCE [LARGE SCALE GENOMIC DNA]</scope>
    <source>
        <strain evidence="2">zdho120</strain>
    </source>
</reference>
<dbReference type="Proteomes" id="UP000198211">
    <property type="component" value="Unassembled WGS sequence"/>
</dbReference>
<feature type="non-terminal residue" evidence="1">
    <location>
        <position position="1"/>
    </location>
</feature>
<gene>
    <name evidence="1" type="ORF">PHMEG_00012452</name>
</gene>
<protein>
    <submittedName>
        <fullName evidence="1">Uncharacterized protein</fullName>
    </submittedName>
</protein>
<organism evidence="1 2">
    <name type="scientific">Phytophthora megakarya</name>
    <dbReference type="NCBI Taxonomy" id="4795"/>
    <lineage>
        <taxon>Eukaryota</taxon>
        <taxon>Sar</taxon>
        <taxon>Stramenopiles</taxon>
        <taxon>Oomycota</taxon>
        <taxon>Peronosporomycetes</taxon>
        <taxon>Peronosporales</taxon>
        <taxon>Peronosporaceae</taxon>
        <taxon>Phytophthora</taxon>
    </lineage>
</organism>
<keyword evidence="2" id="KW-1185">Reference proteome</keyword>
<dbReference type="EMBL" id="NBNE01001413">
    <property type="protein sequence ID" value="OWZ14111.1"/>
    <property type="molecule type" value="Genomic_DNA"/>
</dbReference>